<dbReference type="GO" id="GO:0016020">
    <property type="term" value="C:membrane"/>
    <property type="evidence" value="ECO:0007669"/>
    <property type="project" value="InterPro"/>
</dbReference>
<protein>
    <submittedName>
        <fullName evidence="3">Methyl-accepting chemotaxis protein</fullName>
    </submittedName>
</protein>
<reference evidence="3" key="1">
    <citation type="submission" date="2022-05" db="EMBL/GenBank/DDBJ databases">
        <authorList>
            <person name="Pankratov T."/>
        </authorList>
    </citation>
    <scope>NUCLEOTIDE SEQUENCE</scope>
    <source>
        <strain evidence="3">BP6-180914</strain>
    </source>
</reference>
<dbReference type="Proteomes" id="UP001165667">
    <property type="component" value="Unassembled WGS sequence"/>
</dbReference>
<keyword evidence="1" id="KW-0807">Transducer</keyword>
<evidence type="ECO:0000313" key="4">
    <source>
        <dbReference type="Proteomes" id="UP001165667"/>
    </source>
</evidence>
<dbReference type="Gene3D" id="1.10.287.950">
    <property type="entry name" value="Methyl-accepting chemotaxis protein"/>
    <property type="match status" value="1"/>
</dbReference>
<feature type="domain" description="Methyl-accepting transducer" evidence="2">
    <location>
        <begin position="344"/>
        <end position="437"/>
    </location>
</feature>
<dbReference type="PROSITE" id="PS50111">
    <property type="entry name" value="CHEMOTAXIS_TRANSDUC_2"/>
    <property type="match status" value="1"/>
</dbReference>
<dbReference type="GO" id="GO:0007165">
    <property type="term" value="P:signal transduction"/>
    <property type="evidence" value="ECO:0007669"/>
    <property type="project" value="UniProtKB-KW"/>
</dbReference>
<accession>A0AA41YUN6</accession>
<sequence length="585" mass="62862">MTTILDQALAPIDRSAASIEQAFLQAGESLGRGLDTFDRLGAEMTAFLAGWQSDGMGQTSAKVDELAVQLIRISQALPKDLAILERLVAGNEDIAKQLELLLENIRMMTIIARSARIEAVVFGPELGLATFTDEMSLLTRTVRQEISGCAEDHKRLTDQIRDVARAQARMDRDFRDKLAALAEELTQTFALIRQRQAGGLGLMEEIVTRSKRLSQASSLAMVSLQSGDATRQRLEHVSVAIGFARALMHPTSSDDNPLAATVRPDAIAALCRLGSAQLQDTVDSFGQDVDSLDDMLRRLVEDTSDLVSRGQAIYGAQTQNQGVHSSESFLAVFRARLATAADFMRACEDSRHEVESATADLRVRLSALSHTVATLSSTTEDLVMIGLNAGLKAARLGLEGRSLVVIADELKRLARTISGAAEGLIQVFDDVQTTSHTLDRTRVDQDGSQGAGDVDLGKAIRGISDAVEASDASVGRFLLSLDETATGFDKELTHARETFRAAVATSLALLTTADALNDDADQLADGQAPREAAAHIDSLMGHRYTMARERDIHAEVLGLSADAAAAPVESAEAWDADDFLFSEAS</sequence>
<dbReference type="RefSeq" id="WP_282584013.1">
    <property type="nucleotide sequence ID" value="NZ_JAMOIM010000003.1"/>
</dbReference>
<comment type="caution">
    <text evidence="3">The sequence shown here is derived from an EMBL/GenBank/DDBJ whole genome shotgun (WGS) entry which is preliminary data.</text>
</comment>
<name>A0AA41YUN6_9HYPH</name>
<dbReference type="SUPFAM" id="SSF58104">
    <property type="entry name" value="Methyl-accepting chemotaxis protein (MCP) signaling domain"/>
    <property type="match status" value="1"/>
</dbReference>
<proteinExistence type="predicted"/>
<evidence type="ECO:0000256" key="1">
    <source>
        <dbReference type="PROSITE-ProRule" id="PRU00284"/>
    </source>
</evidence>
<evidence type="ECO:0000313" key="3">
    <source>
        <dbReference type="EMBL" id="MCW6507650.1"/>
    </source>
</evidence>
<dbReference type="EMBL" id="JAMOIM010000003">
    <property type="protein sequence ID" value="MCW6507650.1"/>
    <property type="molecule type" value="Genomic_DNA"/>
</dbReference>
<dbReference type="Pfam" id="PF00015">
    <property type="entry name" value="MCPsignal"/>
    <property type="match status" value="1"/>
</dbReference>
<dbReference type="InterPro" id="IPR004089">
    <property type="entry name" value="MCPsignal_dom"/>
</dbReference>
<evidence type="ECO:0000259" key="2">
    <source>
        <dbReference type="PROSITE" id="PS50111"/>
    </source>
</evidence>
<dbReference type="AlphaFoldDB" id="A0AA41YUN6"/>
<keyword evidence="4" id="KW-1185">Reference proteome</keyword>
<gene>
    <name evidence="3" type="ORF">M8523_06395</name>
</gene>
<organism evidence="3 4">
    <name type="scientific">Lichenifustis flavocetrariae</name>
    <dbReference type="NCBI Taxonomy" id="2949735"/>
    <lineage>
        <taxon>Bacteria</taxon>
        <taxon>Pseudomonadati</taxon>
        <taxon>Pseudomonadota</taxon>
        <taxon>Alphaproteobacteria</taxon>
        <taxon>Hyphomicrobiales</taxon>
        <taxon>Lichenihabitantaceae</taxon>
        <taxon>Lichenifustis</taxon>
    </lineage>
</organism>